<proteinExistence type="predicted"/>
<gene>
    <name evidence="1" type="primary">Acey_s0191.g1301</name>
    <name evidence="1" type="ORF">Y032_0191g1301</name>
</gene>
<protein>
    <submittedName>
        <fullName evidence="1">Uncharacterized protein</fullName>
    </submittedName>
</protein>
<evidence type="ECO:0000313" key="1">
    <source>
        <dbReference type="EMBL" id="EYB92658.1"/>
    </source>
</evidence>
<dbReference type="EMBL" id="JARK01001527">
    <property type="protein sequence ID" value="EYB92658.1"/>
    <property type="molecule type" value="Genomic_DNA"/>
</dbReference>
<comment type="caution">
    <text evidence="1">The sequence shown here is derived from an EMBL/GenBank/DDBJ whole genome shotgun (WGS) entry which is preliminary data.</text>
</comment>
<name>A0A016SPP9_9BILA</name>
<evidence type="ECO:0000313" key="2">
    <source>
        <dbReference type="Proteomes" id="UP000024635"/>
    </source>
</evidence>
<organism evidence="1 2">
    <name type="scientific">Ancylostoma ceylanicum</name>
    <dbReference type="NCBI Taxonomy" id="53326"/>
    <lineage>
        <taxon>Eukaryota</taxon>
        <taxon>Metazoa</taxon>
        <taxon>Ecdysozoa</taxon>
        <taxon>Nematoda</taxon>
        <taxon>Chromadorea</taxon>
        <taxon>Rhabditida</taxon>
        <taxon>Rhabditina</taxon>
        <taxon>Rhabditomorpha</taxon>
        <taxon>Strongyloidea</taxon>
        <taxon>Ancylostomatidae</taxon>
        <taxon>Ancylostomatinae</taxon>
        <taxon>Ancylostoma</taxon>
    </lineage>
</organism>
<keyword evidence="2" id="KW-1185">Reference proteome</keyword>
<dbReference type="Proteomes" id="UP000024635">
    <property type="component" value="Unassembled WGS sequence"/>
</dbReference>
<reference evidence="2" key="1">
    <citation type="journal article" date="2015" name="Nat. Genet.">
        <title>The genome and transcriptome of the zoonotic hookworm Ancylostoma ceylanicum identify infection-specific gene families.</title>
        <authorList>
            <person name="Schwarz E.M."/>
            <person name="Hu Y."/>
            <person name="Antoshechkin I."/>
            <person name="Miller M.M."/>
            <person name="Sternberg P.W."/>
            <person name="Aroian R.V."/>
        </authorList>
    </citation>
    <scope>NUCLEOTIDE SEQUENCE</scope>
    <source>
        <strain evidence="2">HY135</strain>
    </source>
</reference>
<dbReference type="AlphaFoldDB" id="A0A016SPP9"/>
<accession>A0A016SPP9</accession>
<sequence>MLRDAGHKSWFANLVSLGFAFMNSSPRPGCIIEVTQGEVIHAMIPEKTFVPLNNYSRNGGLCVCMRLENITIFTSAAS</sequence>